<gene>
    <name evidence="1" type="ORF">KIN20_016681</name>
</gene>
<accession>A0AAD5QQW3</accession>
<evidence type="ECO:0000313" key="1">
    <source>
        <dbReference type="EMBL" id="KAJ1358285.1"/>
    </source>
</evidence>
<evidence type="ECO:0000313" key="2">
    <source>
        <dbReference type="Proteomes" id="UP001196413"/>
    </source>
</evidence>
<name>A0AAD5QQW3_PARTN</name>
<organism evidence="1 2">
    <name type="scientific">Parelaphostrongylus tenuis</name>
    <name type="common">Meningeal worm</name>
    <dbReference type="NCBI Taxonomy" id="148309"/>
    <lineage>
        <taxon>Eukaryota</taxon>
        <taxon>Metazoa</taxon>
        <taxon>Ecdysozoa</taxon>
        <taxon>Nematoda</taxon>
        <taxon>Chromadorea</taxon>
        <taxon>Rhabditida</taxon>
        <taxon>Rhabditina</taxon>
        <taxon>Rhabditomorpha</taxon>
        <taxon>Strongyloidea</taxon>
        <taxon>Metastrongylidae</taxon>
        <taxon>Parelaphostrongylus</taxon>
    </lineage>
</organism>
<dbReference type="AlphaFoldDB" id="A0AAD5QQW3"/>
<dbReference type="Proteomes" id="UP001196413">
    <property type="component" value="Unassembled WGS sequence"/>
</dbReference>
<reference evidence="1" key="1">
    <citation type="submission" date="2021-06" db="EMBL/GenBank/DDBJ databases">
        <title>Parelaphostrongylus tenuis whole genome reference sequence.</title>
        <authorList>
            <person name="Garwood T.J."/>
            <person name="Larsen P.A."/>
            <person name="Fountain-Jones N.M."/>
            <person name="Garbe J.R."/>
            <person name="Macchietto M.G."/>
            <person name="Kania S.A."/>
            <person name="Gerhold R.W."/>
            <person name="Richards J.E."/>
            <person name="Wolf T.M."/>
        </authorList>
    </citation>
    <scope>NUCLEOTIDE SEQUENCE</scope>
    <source>
        <strain evidence="1">MNPRO001-30</strain>
        <tissue evidence="1">Meninges</tissue>
    </source>
</reference>
<proteinExistence type="predicted"/>
<sequence length="56" mass="6570">MFHSDISEVSTVITEQYWATSLHVYKKQFNRRARFIAHNTIISTQLCASDPNTRKK</sequence>
<protein>
    <submittedName>
        <fullName evidence="1">Uncharacterized protein</fullName>
    </submittedName>
</protein>
<keyword evidence="2" id="KW-1185">Reference proteome</keyword>
<dbReference type="EMBL" id="JAHQIW010003357">
    <property type="protein sequence ID" value="KAJ1358285.1"/>
    <property type="molecule type" value="Genomic_DNA"/>
</dbReference>
<comment type="caution">
    <text evidence="1">The sequence shown here is derived from an EMBL/GenBank/DDBJ whole genome shotgun (WGS) entry which is preliminary data.</text>
</comment>